<accession>A0A1H4WQA5</accession>
<dbReference type="OrthoDB" id="8228934at2"/>
<sequence length="269" mass="30644">MKIDRDAAVGGQPIKLVRDLLADATNSDGFYSDLVDEHLQKAWWRSTIDTLIEEGKINRHNRGQALRHWARTRDPKKIFGVRLPKAPDLSAQARNLIEALLAHDLIRRGDRESDGRIVYHVTDNGHATGMKTLVPRMTRSTAEALLQKTLERIAKINSDPELLHYVTEVRVFGSYLTDTDDLGDIDLAIKLVRKRVRGEWVKACHDLADKSGKTLSFFQRLTYPETEIRRRIKSRLPRISLHETSELDENPEMGGSTVYTFAAPDRPDQ</sequence>
<gene>
    <name evidence="2" type="ORF">SAMN05444164_3204</name>
</gene>
<dbReference type="RefSeq" id="WP_092116734.1">
    <property type="nucleotide sequence ID" value="NZ_FNTH01000001.1"/>
</dbReference>
<evidence type="ECO:0000313" key="2">
    <source>
        <dbReference type="EMBL" id="SEC95465.1"/>
    </source>
</evidence>
<protein>
    <recommendedName>
        <fullName evidence="4">Nucleotidyltransferase domain-containing protein</fullName>
    </recommendedName>
</protein>
<dbReference type="Proteomes" id="UP000198992">
    <property type="component" value="Unassembled WGS sequence"/>
</dbReference>
<evidence type="ECO:0008006" key="4">
    <source>
        <dbReference type="Google" id="ProtNLM"/>
    </source>
</evidence>
<dbReference type="EMBL" id="FNTH01000001">
    <property type="protein sequence ID" value="SEC95465.1"/>
    <property type="molecule type" value="Genomic_DNA"/>
</dbReference>
<reference evidence="2 3" key="1">
    <citation type="submission" date="2016-10" db="EMBL/GenBank/DDBJ databases">
        <authorList>
            <person name="de Groot N.N."/>
        </authorList>
    </citation>
    <scope>NUCLEOTIDE SEQUENCE [LARGE SCALE GENOMIC DNA]</scope>
    <source>
        <strain evidence="2 3">MT12</strain>
    </source>
</reference>
<evidence type="ECO:0000313" key="3">
    <source>
        <dbReference type="Proteomes" id="UP000198992"/>
    </source>
</evidence>
<evidence type="ECO:0000256" key="1">
    <source>
        <dbReference type="SAM" id="MobiDB-lite"/>
    </source>
</evidence>
<feature type="region of interest" description="Disordered" evidence="1">
    <location>
        <begin position="244"/>
        <end position="269"/>
    </location>
</feature>
<organism evidence="2 3">
    <name type="scientific">Bradyrhizobium erythrophlei</name>
    <dbReference type="NCBI Taxonomy" id="1437360"/>
    <lineage>
        <taxon>Bacteria</taxon>
        <taxon>Pseudomonadati</taxon>
        <taxon>Pseudomonadota</taxon>
        <taxon>Alphaproteobacteria</taxon>
        <taxon>Hyphomicrobiales</taxon>
        <taxon>Nitrobacteraceae</taxon>
        <taxon>Bradyrhizobium</taxon>
    </lineage>
</organism>
<dbReference type="AlphaFoldDB" id="A0A1H4WQA5"/>
<name>A0A1H4WQA5_9BRAD</name>
<proteinExistence type="predicted"/>